<gene>
    <name evidence="2" type="ORF">QR680_018984</name>
</gene>
<evidence type="ECO:0000313" key="3">
    <source>
        <dbReference type="Proteomes" id="UP001175271"/>
    </source>
</evidence>
<evidence type="ECO:0000313" key="2">
    <source>
        <dbReference type="EMBL" id="KAK0407080.1"/>
    </source>
</evidence>
<dbReference type="InterPro" id="IPR000719">
    <property type="entry name" value="Prot_kinase_dom"/>
</dbReference>
<protein>
    <recommendedName>
        <fullName evidence="1">Protein kinase domain-containing protein</fullName>
    </recommendedName>
</protein>
<dbReference type="Proteomes" id="UP001175271">
    <property type="component" value="Unassembled WGS sequence"/>
</dbReference>
<accession>A0AA39HJL9</accession>
<evidence type="ECO:0000259" key="1">
    <source>
        <dbReference type="PROSITE" id="PS50011"/>
    </source>
</evidence>
<reference evidence="2" key="1">
    <citation type="submission" date="2023-06" db="EMBL/GenBank/DDBJ databases">
        <title>Genomic analysis of the entomopathogenic nematode Steinernema hermaphroditum.</title>
        <authorList>
            <person name="Schwarz E.M."/>
            <person name="Heppert J.K."/>
            <person name="Baniya A."/>
            <person name="Schwartz H.T."/>
            <person name="Tan C.-H."/>
            <person name="Antoshechkin I."/>
            <person name="Sternberg P.W."/>
            <person name="Goodrich-Blair H."/>
            <person name="Dillman A.R."/>
        </authorList>
    </citation>
    <scope>NUCLEOTIDE SEQUENCE</scope>
    <source>
        <strain evidence="2">PS9179</strain>
        <tissue evidence="2">Whole animal</tissue>
    </source>
</reference>
<dbReference type="SUPFAM" id="SSF56112">
    <property type="entry name" value="Protein kinase-like (PK-like)"/>
    <property type="match status" value="1"/>
</dbReference>
<organism evidence="2 3">
    <name type="scientific">Steinernema hermaphroditum</name>
    <dbReference type="NCBI Taxonomy" id="289476"/>
    <lineage>
        <taxon>Eukaryota</taxon>
        <taxon>Metazoa</taxon>
        <taxon>Ecdysozoa</taxon>
        <taxon>Nematoda</taxon>
        <taxon>Chromadorea</taxon>
        <taxon>Rhabditida</taxon>
        <taxon>Tylenchina</taxon>
        <taxon>Panagrolaimomorpha</taxon>
        <taxon>Strongyloidoidea</taxon>
        <taxon>Steinernematidae</taxon>
        <taxon>Steinernema</taxon>
    </lineage>
</organism>
<dbReference type="GO" id="GO:0005524">
    <property type="term" value="F:ATP binding"/>
    <property type="evidence" value="ECO:0007669"/>
    <property type="project" value="InterPro"/>
</dbReference>
<name>A0AA39HJL9_9BILA</name>
<feature type="domain" description="Protein kinase" evidence="1">
    <location>
        <begin position="1"/>
        <end position="309"/>
    </location>
</feature>
<sequence>MGDFMGEIEEIPFNVCGIIHGKYVIIAPIDDSVDRDFMIYSVFDAKNPDTLYYAYIPRNDVPQERSMNSISATVRVLEKCRGRSKHFPKLVKFGRIPDLIFGLEQEQQRERDPEWLTRPVIVVQHDTINLAAIMSLSPTGYVPLLLSLTVGMGMIRALAALHRAGFVHRLVSPHSFACKNVATLENLATSLMFIDLSLAMPWPMKPRPYVPFVGTLRYSSLRAHNGRDQCPADDIISVIYIVAEMISGRLPWRSVFEERRVKQQKAIFYSSLEFKKLPQEIRFLYKRLYTMESHTVLTQQDYEEFLGFFKRAIERKDPESKFQLPHWLFTSAGD</sequence>
<keyword evidence="3" id="KW-1185">Reference proteome</keyword>
<proteinExistence type="predicted"/>
<comment type="caution">
    <text evidence="2">The sequence shown here is derived from an EMBL/GenBank/DDBJ whole genome shotgun (WGS) entry which is preliminary data.</text>
</comment>
<dbReference type="PANTHER" id="PTHR11909">
    <property type="entry name" value="CASEIN KINASE-RELATED"/>
    <property type="match status" value="1"/>
</dbReference>
<dbReference type="EMBL" id="JAUCMV010000004">
    <property type="protein sequence ID" value="KAK0407080.1"/>
    <property type="molecule type" value="Genomic_DNA"/>
</dbReference>
<dbReference type="InterPro" id="IPR050235">
    <property type="entry name" value="CK1_Ser-Thr_kinase"/>
</dbReference>
<dbReference type="Gene3D" id="1.10.510.10">
    <property type="entry name" value="Transferase(Phosphotransferase) domain 1"/>
    <property type="match status" value="1"/>
</dbReference>
<dbReference type="InterPro" id="IPR011009">
    <property type="entry name" value="Kinase-like_dom_sf"/>
</dbReference>
<dbReference type="AlphaFoldDB" id="A0AA39HJL9"/>
<dbReference type="PROSITE" id="PS50011">
    <property type="entry name" value="PROTEIN_KINASE_DOM"/>
    <property type="match status" value="1"/>
</dbReference>
<dbReference type="GO" id="GO:0004672">
    <property type="term" value="F:protein kinase activity"/>
    <property type="evidence" value="ECO:0007669"/>
    <property type="project" value="InterPro"/>
</dbReference>